<reference evidence="2 3" key="1">
    <citation type="submission" date="2018-03" db="EMBL/GenBank/DDBJ databases">
        <title>The ancient ancestry and fast evolution of plastids.</title>
        <authorList>
            <person name="Moore K.R."/>
            <person name="Magnabosco C."/>
            <person name="Momper L."/>
            <person name="Gold D.A."/>
            <person name="Bosak T."/>
            <person name="Fournier G.P."/>
        </authorList>
    </citation>
    <scope>NUCLEOTIDE SEQUENCE [LARGE SCALE GENOMIC DNA]</scope>
    <source>
        <strain evidence="2 3">CCALA 037</strain>
    </source>
</reference>
<feature type="region of interest" description="Disordered" evidence="1">
    <location>
        <begin position="1"/>
        <end position="20"/>
    </location>
</feature>
<sequence>MSDDLPKSIGEILRGDSSNRGFRHVTSGGASITVGVADDPNAPGGKYISVTDEDGKKRSIVYDRNGNVVKDTGWK</sequence>
<evidence type="ECO:0000256" key="1">
    <source>
        <dbReference type="SAM" id="MobiDB-lite"/>
    </source>
</evidence>
<accession>A0A2T1G2Q5</accession>
<keyword evidence="3" id="KW-1185">Reference proteome</keyword>
<dbReference type="Proteomes" id="UP000238937">
    <property type="component" value="Unassembled WGS sequence"/>
</dbReference>
<name>A0A2T1G2Q5_9CYAN</name>
<gene>
    <name evidence="2" type="ORF">C7B77_21535</name>
</gene>
<dbReference type="RefSeq" id="WP_106309675.1">
    <property type="nucleotide sequence ID" value="NZ_PVWO01000356.1"/>
</dbReference>
<comment type="caution">
    <text evidence="2">The sequence shown here is derived from an EMBL/GenBank/DDBJ whole genome shotgun (WGS) entry which is preliminary data.</text>
</comment>
<proteinExistence type="predicted"/>
<dbReference type="EMBL" id="PVWO01000356">
    <property type="protein sequence ID" value="PSB51511.1"/>
    <property type="molecule type" value="Genomic_DNA"/>
</dbReference>
<evidence type="ECO:0000313" key="2">
    <source>
        <dbReference type="EMBL" id="PSB51511.1"/>
    </source>
</evidence>
<evidence type="ECO:0000313" key="3">
    <source>
        <dbReference type="Proteomes" id="UP000238937"/>
    </source>
</evidence>
<protein>
    <submittedName>
        <fullName evidence="2">Uncharacterized protein</fullName>
    </submittedName>
</protein>
<organism evidence="2 3">
    <name type="scientific">Chamaesiphon polymorphus CCALA 037</name>
    <dbReference type="NCBI Taxonomy" id="2107692"/>
    <lineage>
        <taxon>Bacteria</taxon>
        <taxon>Bacillati</taxon>
        <taxon>Cyanobacteriota</taxon>
        <taxon>Cyanophyceae</taxon>
        <taxon>Gomontiellales</taxon>
        <taxon>Chamaesiphonaceae</taxon>
        <taxon>Chamaesiphon</taxon>
    </lineage>
</organism>
<dbReference type="AlphaFoldDB" id="A0A2T1G2Q5"/>